<feature type="signal peptide" evidence="5">
    <location>
        <begin position="1"/>
        <end position="20"/>
    </location>
</feature>
<keyword evidence="3" id="KW-0813">Transport</keyword>
<organism evidence="7 8">
    <name type="scientific">Dorea formicigenerans</name>
    <dbReference type="NCBI Taxonomy" id="39486"/>
    <lineage>
        <taxon>Bacteria</taxon>
        <taxon>Bacillati</taxon>
        <taxon>Bacillota</taxon>
        <taxon>Clostridia</taxon>
        <taxon>Lachnospirales</taxon>
        <taxon>Lachnospiraceae</taxon>
        <taxon>Dorea</taxon>
    </lineage>
</organism>
<name>A0A395XMY3_9FIRM</name>
<dbReference type="Gene3D" id="3.40.190.10">
    <property type="entry name" value="Periplasmic binding protein-like II"/>
    <property type="match status" value="1"/>
</dbReference>
<evidence type="ECO:0000259" key="6">
    <source>
        <dbReference type="Pfam" id="PF00496"/>
    </source>
</evidence>
<dbReference type="InterPro" id="IPR030678">
    <property type="entry name" value="Peptide/Ni-bd"/>
</dbReference>
<dbReference type="SUPFAM" id="SSF53850">
    <property type="entry name" value="Periplasmic binding protein-like II"/>
    <property type="match status" value="1"/>
</dbReference>
<comment type="caution">
    <text evidence="7">The sequence shown here is derived from an EMBL/GenBank/DDBJ whole genome shotgun (WGS) entry which is preliminary data.</text>
</comment>
<dbReference type="Pfam" id="PF00496">
    <property type="entry name" value="SBP_bac_5"/>
    <property type="match status" value="1"/>
</dbReference>
<dbReference type="GO" id="GO:0043190">
    <property type="term" value="C:ATP-binding cassette (ABC) transporter complex"/>
    <property type="evidence" value="ECO:0007669"/>
    <property type="project" value="InterPro"/>
</dbReference>
<evidence type="ECO:0000313" key="7">
    <source>
        <dbReference type="EMBL" id="RGW54117.1"/>
    </source>
</evidence>
<dbReference type="Gene3D" id="3.90.76.10">
    <property type="entry name" value="Dipeptide-binding Protein, Domain 1"/>
    <property type="match status" value="1"/>
</dbReference>
<feature type="domain" description="Solute-binding protein family 5" evidence="6">
    <location>
        <begin position="84"/>
        <end position="454"/>
    </location>
</feature>
<dbReference type="InterPro" id="IPR023765">
    <property type="entry name" value="SBP_5_CS"/>
</dbReference>
<dbReference type="PANTHER" id="PTHR30290">
    <property type="entry name" value="PERIPLASMIC BINDING COMPONENT OF ABC TRANSPORTER"/>
    <property type="match status" value="1"/>
</dbReference>
<dbReference type="PROSITE" id="PS01040">
    <property type="entry name" value="SBP_BACTERIAL_5"/>
    <property type="match status" value="1"/>
</dbReference>
<evidence type="ECO:0000313" key="8">
    <source>
        <dbReference type="Proteomes" id="UP000266376"/>
    </source>
</evidence>
<dbReference type="InterPro" id="IPR000914">
    <property type="entry name" value="SBP_5_dom"/>
</dbReference>
<reference evidence="7 8" key="1">
    <citation type="submission" date="2018-08" db="EMBL/GenBank/DDBJ databases">
        <title>A genome reference for cultivated species of the human gut microbiota.</title>
        <authorList>
            <person name="Zou Y."/>
            <person name="Xue W."/>
            <person name="Luo G."/>
        </authorList>
    </citation>
    <scope>NUCLEOTIDE SEQUENCE [LARGE SCALE GENOMIC DNA]</scope>
    <source>
        <strain evidence="7 8">AF12-11</strain>
    </source>
</reference>
<dbReference type="GO" id="GO:0042597">
    <property type="term" value="C:periplasmic space"/>
    <property type="evidence" value="ECO:0007669"/>
    <property type="project" value="UniProtKB-ARBA"/>
</dbReference>
<dbReference type="PROSITE" id="PS51257">
    <property type="entry name" value="PROKAR_LIPOPROTEIN"/>
    <property type="match status" value="1"/>
</dbReference>
<accession>A0A395XMY3</accession>
<dbReference type="CDD" id="cd00995">
    <property type="entry name" value="PBP2_NikA_DppA_OppA_like"/>
    <property type="match status" value="1"/>
</dbReference>
<evidence type="ECO:0000256" key="5">
    <source>
        <dbReference type="SAM" id="SignalP"/>
    </source>
</evidence>
<keyword evidence="4 5" id="KW-0732">Signal</keyword>
<dbReference type="AlphaFoldDB" id="A0A395XMY3"/>
<protein>
    <submittedName>
        <fullName evidence="7">ABC transporter substrate-binding protein</fullName>
    </submittedName>
</protein>
<comment type="subcellular location">
    <subcellularLocation>
        <location evidence="1">Cell membrane</location>
        <topology evidence="1">Lipid-anchor</topology>
    </subcellularLocation>
</comment>
<feature type="chain" id="PRO_5039159987" evidence="5">
    <location>
        <begin position="21"/>
        <end position="541"/>
    </location>
</feature>
<evidence type="ECO:0000256" key="1">
    <source>
        <dbReference type="ARBA" id="ARBA00004193"/>
    </source>
</evidence>
<gene>
    <name evidence="7" type="ORF">DWV67_05950</name>
</gene>
<dbReference type="PIRSF" id="PIRSF002741">
    <property type="entry name" value="MppA"/>
    <property type="match status" value="1"/>
</dbReference>
<dbReference type="EMBL" id="QSAJ01000011">
    <property type="protein sequence ID" value="RGW54117.1"/>
    <property type="molecule type" value="Genomic_DNA"/>
</dbReference>
<dbReference type="GO" id="GO:0015833">
    <property type="term" value="P:peptide transport"/>
    <property type="evidence" value="ECO:0007669"/>
    <property type="project" value="TreeGrafter"/>
</dbReference>
<sequence>MKSKKIIALGLVAAMTIAMVTGCGGKKSESSNKTVTSQSEADEMVIGMNSDIIACDPAFAYDNNTNAVVDQITEGLLAYDQDNKLVSKLAKSWEQVDDVTYKYEIRDNVKFSDGTQMTADDVVFSLNRIKDPSVASYLNWMYANVDSIEKTGDWEVTVKLSTPDALWQYVPATTAGHVISQKFYEENKDDFGKPGTGIIGTGPYKFDSWTKDSEIVLSENENYWDKDNNAENAAKTLDYKIITEGTTLVSALQSGQVDLTMGLPTDQIPVIKKNDSLTITESDSFGTDYIAFNTQKAPFDDVNVRKAIYYALDRNQILDNITNGTVSEASASLINEALCTFNENDWKEYLKNVPDYEYNMEKAKEYLAKSSVPDGFECSIVCNQTATQNAEALLLQTALKELNITLNINKVTEDERVSTFMGGDGRNYDMIFCLWFSDFPDPAGNLNSVYPSTAGEEGGANAAVYNNSDVDTWLTEELASSDSTERTELMQKILDKVTDDVPYLVLDHPKVIMVTNSKVVEPKFSAEYQFNLFFKDFNLNK</sequence>
<evidence type="ECO:0000256" key="4">
    <source>
        <dbReference type="ARBA" id="ARBA00022729"/>
    </source>
</evidence>
<dbReference type="Gene3D" id="3.10.105.10">
    <property type="entry name" value="Dipeptide-binding Protein, Domain 3"/>
    <property type="match status" value="1"/>
</dbReference>
<proteinExistence type="inferred from homology"/>
<dbReference type="GO" id="GO:1904680">
    <property type="term" value="F:peptide transmembrane transporter activity"/>
    <property type="evidence" value="ECO:0007669"/>
    <property type="project" value="TreeGrafter"/>
</dbReference>
<evidence type="ECO:0000256" key="3">
    <source>
        <dbReference type="ARBA" id="ARBA00022448"/>
    </source>
</evidence>
<comment type="similarity">
    <text evidence="2">Belongs to the bacterial solute-binding protein 5 family.</text>
</comment>
<evidence type="ECO:0000256" key="2">
    <source>
        <dbReference type="ARBA" id="ARBA00005695"/>
    </source>
</evidence>
<dbReference type="InterPro" id="IPR039424">
    <property type="entry name" value="SBP_5"/>
</dbReference>
<dbReference type="PANTHER" id="PTHR30290:SF9">
    <property type="entry name" value="OLIGOPEPTIDE-BINDING PROTEIN APPA"/>
    <property type="match status" value="1"/>
</dbReference>
<dbReference type="Proteomes" id="UP000266376">
    <property type="component" value="Unassembled WGS sequence"/>
</dbReference>